<feature type="compositionally biased region" description="Low complexity" evidence="1">
    <location>
        <begin position="321"/>
        <end position="337"/>
    </location>
</feature>
<organism evidence="3">
    <name type="scientific">Pseudozyma antarctica</name>
    <name type="common">Yeast</name>
    <name type="synonym">Candida antarctica</name>
    <dbReference type="NCBI Taxonomy" id="84753"/>
    <lineage>
        <taxon>Eukaryota</taxon>
        <taxon>Fungi</taxon>
        <taxon>Dikarya</taxon>
        <taxon>Basidiomycota</taxon>
        <taxon>Ustilaginomycotina</taxon>
        <taxon>Ustilaginomycetes</taxon>
        <taxon>Ustilaginales</taxon>
        <taxon>Ustilaginaceae</taxon>
        <taxon>Moesziomyces</taxon>
    </lineage>
</organism>
<keyword evidence="2" id="KW-0472">Membrane</keyword>
<dbReference type="PANTHER" id="PTHR28229">
    <property type="entry name" value="TRANSLOCATION PROTEIN SEC66"/>
    <property type="match status" value="1"/>
</dbReference>
<dbReference type="Proteomes" id="UP000053758">
    <property type="component" value="Unassembled WGS sequence"/>
</dbReference>
<evidence type="ECO:0000256" key="2">
    <source>
        <dbReference type="SAM" id="Phobius"/>
    </source>
</evidence>
<dbReference type="RefSeq" id="XP_014656090.1">
    <property type="nucleotide sequence ID" value="XM_014800604.1"/>
</dbReference>
<evidence type="ECO:0000256" key="1">
    <source>
        <dbReference type="SAM" id="MobiDB-lite"/>
    </source>
</evidence>
<feature type="compositionally biased region" description="Low complexity" evidence="1">
    <location>
        <begin position="348"/>
        <end position="369"/>
    </location>
</feature>
<evidence type="ECO:0000313" key="3">
    <source>
        <dbReference type="EMBL" id="GAK65928.1"/>
    </source>
</evidence>
<dbReference type="GeneID" id="26304870"/>
<dbReference type="InterPro" id="IPR018624">
    <property type="entry name" value="Sec66"/>
</dbReference>
<protein>
    <submittedName>
        <fullName evidence="3">Uncharacterized protein</fullName>
    </submittedName>
</protein>
<keyword evidence="2" id="KW-1133">Transmembrane helix</keyword>
<feature type="region of interest" description="Disordered" evidence="1">
    <location>
        <begin position="210"/>
        <end position="276"/>
    </location>
</feature>
<dbReference type="GO" id="GO:0031207">
    <property type="term" value="C:Sec62/Sec63 complex"/>
    <property type="evidence" value="ECO:0007669"/>
    <property type="project" value="InterPro"/>
</dbReference>
<evidence type="ECO:0000313" key="4">
    <source>
        <dbReference type="Proteomes" id="UP000053758"/>
    </source>
</evidence>
<dbReference type="EMBL" id="DF830077">
    <property type="protein sequence ID" value="GAK65928.1"/>
    <property type="molecule type" value="Genomic_DNA"/>
</dbReference>
<dbReference type="HOGENOM" id="CLU_821660_0_0_1"/>
<keyword evidence="2" id="KW-0812">Transmembrane</keyword>
<accession>A0A081CGY2</accession>
<name>A0A081CGY2_PSEA2</name>
<dbReference type="Pfam" id="PF09802">
    <property type="entry name" value="Sec66"/>
    <property type="match status" value="1"/>
</dbReference>
<reference evidence="3" key="1">
    <citation type="submission" date="2014-07" db="EMBL/GenBank/DDBJ databases">
        <title>Draft genome sequence of the yeast Pseudozyma antarctica JCM 10317 known as a producer of lipase B which used in a wide range of industrial applications.</title>
        <authorList>
            <person name="Morita T."/>
            <person name="Saika A."/>
            <person name="Koike H."/>
        </authorList>
    </citation>
    <scope>NUCLEOTIDE SEQUENCE</scope>
    <source>
        <strain evidence="3">JCM 10317</strain>
    </source>
</reference>
<sequence>MSASFRSEVDTSQPYEARARPQHRLSHSNLKFPLAAERKETMALSIFVPIGYVATLVVSMLVFSRIYRRRSALNLAKSYQPWFPEGHEARDIYQTLVAADPPAPEEVLKAALLNRAMTDVRRIMRMRDDKQALGTLLQKGSIGDETMARFTLAEKELEAEILDVVSEANTFREGWGQLIFPSASEMVAHLKHKEIYYEIQRQRAAEVKKLEDEGKPVPKANVELPPLITPPGTKIEIPGGPGGPGGPMPAPPQGGPGPNGPGISLPMTGSGQDARVTLPNGMQLHPAQLQALMQGPLPPNMPPQQAAMLMEARAQLLALQEQAQAQAQAQAQQQQQQPADANKENDQTPAAAPTEAKAETPAAPSTKTATVEDGDDA</sequence>
<dbReference type="PANTHER" id="PTHR28229:SF1">
    <property type="entry name" value="TRANSLOCATION PROTEIN SEC66"/>
    <property type="match status" value="1"/>
</dbReference>
<feature type="compositionally biased region" description="Pro residues" evidence="1">
    <location>
        <begin position="244"/>
        <end position="259"/>
    </location>
</feature>
<gene>
    <name evidence="3" type="ORF">PAN0_010c4150</name>
</gene>
<feature type="region of interest" description="Disordered" evidence="1">
    <location>
        <begin position="321"/>
        <end position="377"/>
    </location>
</feature>
<feature type="region of interest" description="Disordered" evidence="1">
    <location>
        <begin position="1"/>
        <end position="22"/>
    </location>
</feature>
<keyword evidence="4" id="KW-1185">Reference proteome</keyword>
<dbReference type="GO" id="GO:0031204">
    <property type="term" value="P:post-translational protein targeting to membrane, translocation"/>
    <property type="evidence" value="ECO:0007669"/>
    <property type="project" value="InterPro"/>
</dbReference>
<dbReference type="AlphaFoldDB" id="A0A081CGY2"/>
<feature type="compositionally biased region" description="Polar residues" evidence="1">
    <location>
        <begin position="1"/>
        <end position="14"/>
    </location>
</feature>
<proteinExistence type="predicted"/>
<feature type="transmembrane region" description="Helical" evidence="2">
    <location>
        <begin position="42"/>
        <end position="63"/>
    </location>
</feature>